<dbReference type="InterPro" id="IPR000262">
    <property type="entry name" value="FMN-dep_DH"/>
</dbReference>
<dbReference type="PROSITE" id="PS51349">
    <property type="entry name" value="FMN_HYDROXY_ACID_DH_2"/>
    <property type="match status" value="1"/>
</dbReference>
<dbReference type="EMBL" id="JAIZAY010000016">
    <property type="protein sequence ID" value="KAJ8027442.1"/>
    <property type="molecule type" value="Genomic_DNA"/>
</dbReference>
<reference evidence="4" key="1">
    <citation type="submission" date="2021-10" db="EMBL/GenBank/DDBJ databases">
        <title>Tropical sea cucumber genome reveals ecological adaptation and Cuvierian tubules defense mechanism.</title>
        <authorList>
            <person name="Chen T."/>
        </authorList>
    </citation>
    <scope>NUCLEOTIDE SEQUENCE</scope>
    <source>
        <strain evidence="4">Nanhai2018</strain>
        <tissue evidence="4">Muscle</tissue>
    </source>
</reference>
<organism evidence="4 5">
    <name type="scientific">Holothuria leucospilota</name>
    <name type="common">Black long sea cucumber</name>
    <name type="synonym">Mertensiothuria leucospilota</name>
    <dbReference type="NCBI Taxonomy" id="206669"/>
    <lineage>
        <taxon>Eukaryota</taxon>
        <taxon>Metazoa</taxon>
        <taxon>Echinodermata</taxon>
        <taxon>Eleutherozoa</taxon>
        <taxon>Echinozoa</taxon>
        <taxon>Holothuroidea</taxon>
        <taxon>Aspidochirotacea</taxon>
        <taxon>Aspidochirotida</taxon>
        <taxon>Holothuriidae</taxon>
        <taxon>Holothuria</taxon>
    </lineage>
</organism>
<evidence type="ECO:0000313" key="4">
    <source>
        <dbReference type="EMBL" id="KAJ8027442.1"/>
    </source>
</evidence>
<comment type="cofactor">
    <cofactor evidence="1">
        <name>FMN</name>
        <dbReference type="ChEBI" id="CHEBI:58210"/>
    </cofactor>
</comment>
<name>A0A9Q1BIW5_HOLLE</name>
<comment type="caution">
    <text evidence="4">The sequence shown here is derived from an EMBL/GenBank/DDBJ whole genome shotgun (WGS) entry which is preliminary data.</text>
</comment>
<dbReference type="AlphaFoldDB" id="A0A9Q1BIW5"/>
<gene>
    <name evidence="4" type="ORF">HOLleu_32587</name>
</gene>
<dbReference type="SUPFAM" id="SSF51395">
    <property type="entry name" value="FMN-linked oxidoreductases"/>
    <property type="match status" value="1"/>
</dbReference>
<dbReference type="GO" id="GO:0001561">
    <property type="term" value="P:fatty acid alpha-oxidation"/>
    <property type="evidence" value="ECO:0007669"/>
    <property type="project" value="TreeGrafter"/>
</dbReference>
<feature type="domain" description="FMN hydroxy acid dehydrogenase" evidence="3">
    <location>
        <begin position="7"/>
        <end position="288"/>
    </location>
</feature>
<sequence>MANHNGATSIEEIEKLAEEKSKKDKKLSALWNFINISIGDGQTYDDSFASFKRFRFQPRILSARRERSTWSSLLGNPVRLPVGISPVIGYTFAHPDGDAVAGRATAKAGTVMIMSSVGNLSIEDFASMVPSNGLYWAQTYLFRDKRNTLNLVKNAERLGFKAIVVTVDSPVETKSSNNSAQSKDHFKKYFSMKAKTPGANIKYIKGKERVYKQMSMTEFWMTEEGMTEAACCADWDDLAWLQKQTKLPIVLKGVLSAESARMASHRGISGIIVSAHGGRQLDGVPAPV</sequence>
<dbReference type="PANTHER" id="PTHR10578:SF149">
    <property type="entry name" value="2-HYDROXYACID OXIDASE 2"/>
    <property type="match status" value="1"/>
</dbReference>
<evidence type="ECO:0000256" key="2">
    <source>
        <dbReference type="ARBA" id="ARBA00023002"/>
    </source>
</evidence>
<dbReference type="Pfam" id="PF01070">
    <property type="entry name" value="FMN_dh"/>
    <property type="match status" value="1"/>
</dbReference>
<dbReference type="InterPro" id="IPR013785">
    <property type="entry name" value="Aldolase_TIM"/>
</dbReference>
<dbReference type="InterPro" id="IPR037396">
    <property type="entry name" value="FMN_HAD"/>
</dbReference>
<accession>A0A9Q1BIW5</accession>
<evidence type="ECO:0000313" key="5">
    <source>
        <dbReference type="Proteomes" id="UP001152320"/>
    </source>
</evidence>
<proteinExistence type="predicted"/>
<dbReference type="Gene3D" id="3.20.20.70">
    <property type="entry name" value="Aldolase class I"/>
    <property type="match status" value="1"/>
</dbReference>
<dbReference type="GO" id="GO:0003973">
    <property type="term" value="F:(S)-2-hydroxy-acid oxidase activity"/>
    <property type="evidence" value="ECO:0007669"/>
    <property type="project" value="TreeGrafter"/>
</dbReference>
<keyword evidence="5" id="KW-1185">Reference proteome</keyword>
<dbReference type="GO" id="GO:0005782">
    <property type="term" value="C:peroxisomal matrix"/>
    <property type="evidence" value="ECO:0007669"/>
    <property type="project" value="TreeGrafter"/>
</dbReference>
<dbReference type="OrthoDB" id="25826at2759"/>
<dbReference type="PANTHER" id="PTHR10578">
    <property type="entry name" value="S -2-HYDROXY-ACID OXIDASE-RELATED"/>
    <property type="match status" value="1"/>
</dbReference>
<dbReference type="Proteomes" id="UP001152320">
    <property type="component" value="Chromosome 16"/>
</dbReference>
<evidence type="ECO:0000256" key="1">
    <source>
        <dbReference type="ARBA" id="ARBA00001917"/>
    </source>
</evidence>
<keyword evidence="2" id="KW-0560">Oxidoreductase</keyword>
<evidence type="ECO:0000259" key="3">
    <source>
        <dbReference type="PROSITE" id="PS51349"/>
    </source>
</evidence>
<protein>
    <submittedName>
        <fullName evidence="4">Hydroxyacid oxidase 2</fullName>
    </submittedName>
</protein>